<sequence length="181" mass="21041">MPRRNQNKNRFLECIREEMPAYISSHIIDVVNVIGDGHCGYRVIGLALEMGDNWLQVRKDLIEEINANEFLYNNMFRSSRRSELLLSLDCSSIPAPLDKWMTMPDMRLIIASRYNVAVVHYSKFQFFTFLPLHSAPTLNRKTIFIGFVNDNHFIRLLMSEDCPLPPVVSMWMRYHASVAEG</sequence>
<comment type="caution">
    <text evidence="1">The sequence shown here is derived from an EMBL/GenBank/DDBJ whole genome shotgun (WGS) entry which is preliminary data.</text>
</comment>
<accession>A0AAP0AUA1</accession>
<dbReference type="CDD" id="cd22744">
    <property type="entry name" value="OTU"/>
    <property type="match status" value="1"/>
</dbReference>
<protein>
    <recommendedName>
        <fullName evidence="3">OTU domain-containing protein</fullName>
    </recommendedName>
</protein>
<evidence type="ECO:0000313" key="2">
    <source>
        <dbReference type="Proteomes" id="UP001418222"/>
    </source>
</evidence>
<keyword evidence="2" id="KW-1185">Reference proteome</keyword>
<evidence type="ECO:0000313" key="1">
    <source>
        <dbReference type="EMBL" id="KAK8915881.1"/>
    </source>
</evidence>
<organism evidence="1 2">
    <name type="scientific">Platanthera zijinensis</name>
    <dbReference type="NCBI Taxonomy" id="2320716"/>
    <lineage>
        <taxon>Eukaryota</taxon>
        <taxon>Viridiplantae</taxon>
        <taxon>Streptophyta</taxon>
        <taxon>Embryophyta</taxon>
        <taxon>Tracheophyta</taxon>
        <taxon>Spermatophyta</taxon>
        <taxon>Magnoliopsida</taxon>
        <taxon>Liliopsida</taxon>
        <taxon>Asparagales</taxon>
        <taxon>Orchidaceae</taxon>
        <taxon>Orchidoideae</taxon>
        <taxon>Orchideae</taxon>
        <taxon>Orchidinae</taxon>
        <taxon>Platanthera</taxon>
    </lineage>
</organism>
<reference evidence="1 2" key="1">
    <citation type="journal article" date="2022" name="Nat. Plants">
        <title>Genomes of leafy and leafless Platanthera orchids illuminate the evolution of mycoheterotrophy.</title>
        <authorList>
            <person name="Li M.H."/>
            <person name="Liu K.W."/>
            <person name="Li Z."/>
            <person name="Lu H.C."/>
            <person name="Ye Q.L."/>
            <person name="Zhang D."/>
            <person name="Wang J.Y."/>
            <person name="Li Y.F."/>
            <person name="Zhong Z.M."/>
            <person name="Liu X."/>
            <person name="Yu X."/>
            <person name="Liu D.K."/>
            <person name="Tu X.D."/>
            <person name="Liu B."/>
            <person name="Hao Y."/>
            <person name="Liao X.Y."/>
            <person name="Jiang Y.T."/>
            <person name="Sun W.H."/>
            <person name="Chen J."/>
            <person name="Chen Y.Q."/>
            <person name="Ai Y."/>
            <person name="Zhai J.W."/>
            <person name="Wu S.S."/>
            <person name="Zhou Z."/>
            <person name="Hsiao Y.Y."/>
            <person name="Wu W.L."/>
            <person name="Chen Y.Y."/>
            <person name="Lin Y.F."/>
            <person name="Hsu J.L."/>
            <person name="Li C.Y."/>
            <person name="Wang Z.W."/>
            <person name="Zhao X."/>
            <person name="Zhong W.Y."/>
            <person name="Ma X.K."/>
            <person name="Ma L."/>
            <person name="Huang J."/>
            <person name="Chen G.Z."/>
            <person name="Huang M.Z."/>
            <person name="Huang L."/>
            <person name="Peng D.H."/>
            <person name="Luo Y.B."/>
            <person name="Zou S.Q."/>
            <person name="Chen S.P."/>
            <person name="Lan S."/>
            <person name="Tsai W.C."/>
            <person name="Van de Peer Y."/>
            <person name="Liu Z.J."/>
        </authorList>
    </citation>
    <scope>NUCLEOTIDE SEQUENCE [LARGE SCALE GENOMIC DNA]</scope>
    <source>
        <strain evidence="1">Lor287</strain>
    </source>
</reference>
<evidence type="ECO:0008006" key="3">
    <source>
        <dbReference type="Google" id="ProtNLM"/>
    </source>
</evidence>
<gene>
    <name evidence="1" type="ORF">KSP39_PZI022911</name>
</gene>
<dbReference type="Proteomes" id="UP001418222">
    <property type="component" value="Unassembled WGS sequence"/>
</dbReference>
<dbReference type="AlphaFoldDB" id="A0AAP0AUA1"/>
<proteinExistence type="predicted"/>
<name>A0AAP0AUA1_9ASPA</name>
<dbReference type="EMBL" id="JBBWWQ010000020">
    <property type="protein sequence ID" value="KAK8915881.1"/>
    <property type="molecule type" value="Genomic_DNA"/>
</dbReference>